<dbReference type="Pfam" id="PF00144">
    <property type="entry name" value="Beta-lactamase"/>
    <property type="match status" value="1"/>
</dbReference>
<sequence>MPSLEEAFETSVQDGTLPGAVLLAADKTGTFTYSKAFGRKSLEDGNNEPLATDDVFRLASMTKLMTSIAALQIVERGLINLDDDVGSVLPELSQQKVLIGFDDDEPLFRERKNHIRFQHLLTHSAGTGYAFINPDLMKLNAARGRNLMATKTVVECFDDPLIYEPGEGFQYSCGIDWAGKVIERLTGDTLESFMRQNVWRPLGAKGISFWPQEHPEMSSKLTGMSVRDESTGGLKNLEKSILNVDPTDCFGGQGCSADLTDYMKILHSLLVDDERLLKKESTALMFQPQLTKKGHDDLEKTIQVHEHNALYVGDFPPDCEYDWGIGGILALSSRDGGRQKGTLIWSGLPNMYWFIDREAGLCGTFGTYVVPPGEARIGKMIKLFEDSMYYQKLSERSPDVAARL</sequence>
<evidence type="ECO:0000256" key="1">
    <source>
        <dbReference type="ARBA" id="ARBA00009009"/>
    </source>
</evidence>
<keyword evidence="2" id="KW-0378">Hydrolase</keyword>
<evidence type="ECO:0000313" key="4">
    <source>
        <dbReference type="EMBL" id="KKY17207.1"/>
    </source>
</evidence>
<dbReference type="InterPro" id="IPR001466">
    <property type="entry name" value="Beta-lactam-related"/>
</dbReference>
<accession>A0A0G2E2B8</accession>
<comment type="caution">
    <text evidence="4">The sequence shown here is derived from an EMBL/GenBank/DDBJ whole genome shotgun (WGS) entry which is preliminary data.</text>
</comment>
<dbReference type="OrthoDB" id="428260at2759"/>
<comment type="similarity">
    <text evidence="1">Belongs to the class-A beta-lactamase family.</text>
</comment>
<dbReference type="AlphaFoldDB" id="A0A0G2E2B8"/>
<dbReference type="SUPFAM" id="SSF56601">
    <property type="entry name" value="beta-lactamase/transpeptidase-like"/>
    <property type="match status" value="1"/>
</dbReference>
<protein>
    <submittedName>
        <fullName evidence="4">Putative beta-lactamase family protein</fullName>
    </submittedName>
</protein>
<keyword evidence="5" id="KW-1185">Reference proteome</keyword>
<reference evidence="4 5" key="2">
    <citation type="submission" date="2015-05" db="EMBL/GenBank/DDBJ databases">
        <authorList>
            <person name="Morales-Cruz A."/>
            <person name="Amrine K.C."/>
            <person name="Cantu D."/>
        </authorList>
    </citation>
    <scope>NUCLEOTIDE SEQUENCE [LARGE SCALE GENOMIC DNA]</scope>
    <source>
        <strain evidence="4">UCRPC4</strain>
    </source>
</reference>
<gene>
    <name evidence="4" type="ORF">UCRPC4_g05700</name>
</gene>
<reference evidence="4 5" key="1">
    <citation type="submission" date="2015-05" db="EMBL/GenBank/DDBJ databases">
        <title>Distinctive expansion of gene families associated with plant cell wall degradation and secondary metabolism in the genomes of grapevine trunk pathogens.</title>
        <authorList>
            <person name="Lawrence D.P."/>
            <person name="Travadon R."/>
            <person name="Rolshausen P.E."/>
            <person name="Baumgartner K."/>
        </authorList>
    </citation>
    <scope>NUCLEOTIDE SEQUENCE [LARGE SCALE GENOMIC DNA]</scope>
    <source>
        <strain evidence="4">UCRPC4</strain>
    </source>
</reference>
<evidence type="ECO:0000313" key="5">
    <source>
        <dbReference type="Proteomes" id="UP000053317"/>
    </source>
</evidence>
<dbReference type="PANTHER" id="PTHR43283">
    <property type="entry name" value="BETA-LACTAMASE-RELATED"/>
    <property type="match status" value="1"/>
</dbReference>
<dbReference type="EMBL" id="LCWF01000149">
    <property type="protein sequence ID" value="KKY17207.1"/>
    <property type="molecule type" value="Genomic_DNA"/>
</dbReference>
<evidence type="ECO:0000259" key="3">
    <source>
        <dbReference type="Pfam" id="PF00144"/>
    </source>
</evidence>
<dbReference type="PANTHER" id="PTHR43283:SF17">
    <property type="entry name" value="(LOVD), PUTATIVE (AFU_ORTHOLOGUE AFUA_5G00920)-RELATED"/>
    <property type="match status" value="1"/>
</dbReference>
<dbReference type="InterPro" id="IPR012338">
    <property type="entry name" value="Beta-lactam/transpept-like"/>
</dbReference>
<dbReference type="Gene3D" id="3.40.710.10">
    <property type="entry name" value="DD-peptidase/beta-lactamase superfamily"/>
    <property type="match status" value="1"/>
</dbReference>
<evidence type="ECO:0000256" key="2">
    <source>
        <dbReference type="ARBA" id="ARBA00022801"/>
    </source>
</evidence>
<feature type="domain" description="Beta-lactamase-related" evidence="3">
    <location>
        <begin position="5"/>
        <end position="364"/>
    </location>
</feature>
<name>A0A0G2E2B8_PHACM</name>
<proteinExistence type="inferred from homology"/>
<dbReference type="Proteomes" id="UP000053317">
    <property type="component" value="Unassembled WGS sequence"/>
</dbReference>
<dbReference type="InterPro" id="IPR050789">
    <property type="entry name" value="Diverse_Enzym_Activities"/>
</dbReference>
<dbReference type="GO" id="GO:0016787">
    <property type="term" value="F:hydrolase activity"/>
    <property type="evidence" value="ECO:0007669"/>
    <property type="project" value="UniProtKB-KW"/>
</dbReference>
<organism evidence="4 5">
    <name type="scientific">Phaeomoniella chlamydospora</name>
    <name type="common">Phaeoacremonium chlamydosporum</name>
    <dbReference type="NCBI Taxonomy" id="158046"/>
    <lineage>
        <taxon>Eukaryota</taxon>
        <taxon>Fungi</taxon>
        <taxon>Dikarya</taxon>
        <taxon>Ascomycota</taxon>
        <taxon>Pezizomycotina</taxon>
        <taxon>Eurotiomycetes</taxon>
        <taxon>Chaetothyriomycetidae</taxon>
        <taxon>Phaeomoniellales</taxon>
        <taxon>Phaeomoniellaceae</taxon>
        <taxon>Phaeomoniella</taxon>
    </lineage>
</organism>